<protein>
    <submittedName>
        <fullName evidence="2">Tail fiber protein fold, Tail fiber, receptor</fullName>
    </submittedName>
</protein>
<dbReference type="Pfam" id="PF21882">
    <property type="entry name" value="Gp53-like_C"/>
    <property type="match status" value="1"/>
</dbReference>
<proteinExistence type="predicted"/>
<name>A0A8S5MWW5_9CAUD</name>
<feature type="domain" description="Putative tail fiber protein gp53-like C-terminal" evidence="1">
    <location>
        <begin position="39"/>
        <end position="118"/>
    </location>
</feature>
<organism evidence="2">
    <name type="scientific">Myoviridae sp. ct3wi9</name>
    <dbReference type="NCBI Taxonomy" id="2826610"/>
    <lineage>
        <taxon>Viruses</taxon>
        <taxon>Duplodnaviria</taxon>
        <taxon>Heunggongvirae</taxon>
        <taxon>Uroviricota</taxon>
        <taxon>Caudoviricetes</taxon>
    </lineage>
</organism>
<reference evidence="2" key="1">
    <citation type="journal article" date="2021" name="Proc. Natl. Acad. Sci. U.S.A.">
        <title>A Catalog of Tens of Thousands of Viruses from Human Metagenomes Reveals Hidden Associations with Chronic Diseases.</title>
        <authorList>
            <person name="Tisza M.J."/>
            <person name="Buck C.B."/>
        </authorList>
    </citation>
    <scope>NUCLEOTIDE SEQUENCE</scope>
    <source>
        <strain evidence="2">Ct3wi9</strain>
    </source>
</reference>
<sequence>MGKFVFGNFLEKKVKMTYWITEGPNGMGANASTNGYTVLPGGTIMQWGRLPGNHDGAWHNFPTPFPNVCFNVVVTPHASAMNNDYENPHIGEIRRDMFWAKAKYDHQLNNATFIAFGR</sequence>
<dbReference type="Gene3D" id="2.60.40.3940">
    <property type="match status" value="1"/>
</dbReference>
<dbReference type="EMBL" id="BK015006">
    <property type="protein sequence ID" value="DAD86664.1"/>
    <property type="molecule type" value="Genomic_DNA"/>
</dbReference>
<keyword evidence="2" id="KW-0675">Receptor</keyword>
<dbReference type="InterPro" id="IPR054075">
    <property type="entry name" value="Gp53-like_C"/>
</dbReference>
<evidence type="ECO:0000259" key="1">
    <source>
        <dbReference type="Pfam" id="PF21882"/>
    </source>
</evidence>
<evidence type="ECO:0000313" key="2">
    <source>
        <dbReference type="EMBL" id="DAD86664.1"/>
    </source>
</evidence>
<accession>A0A8S5MWW5</accession>